<evidence type="ECO:0000313" key="2">
    <source>
        <dbReference type="EMBL" id="MTV47714.1"/>
    </source>
</evidence>
<dbReference type="InterPro" id="IPR002711">
    <property type="entry name" value="HNH"/>
</dbReference>
<dbReference type="OrthoDB" id="9779761at2"/>
<sequence>MRRSLRTNTLVIVSDPTKSLYEDQWIGDVFHYTGMGKCGDQSLDFAQNKTLYHSNTNGVTVYLFEVYEKGKYTFRGPVKLIDTPYQQEQLGEDKVLRNVWIFPLKLVNSSASQPIPESSIRKIQEAREKIAQQLSDEDLLARAKSSSGKASKRTASTTVYERDEFIAELAKRNARGICQLCDQSAPFVDKKNKPYLEVHHIIWLSKGGNDSIENTVALCPNCHRKMHALNLDVDVQKLRNKVSFSLNPLNPRRN</sequence>
<dbReference type="InterPro" id="IPR058712">
    <property type="entry name" value="SRA_ScoMcrA"/>
</dbReference>
<dbReference type="SMART" id="SM00507">
    <property type="entry name" value="HNHc"/>
    <property type="match status" value="1"/>
</dbReference>
<evidence type="ECO:0000313" key="3">
    <source>
        <dbReference type="Proteomes" id="UP000430670"/>
    </source>
</evidence>
<gene>
    <name evidence="2" type="ORF">GJ688_01795</name>
</gene>
<dbReference type="InterPro" id="IPR003615">
    <property type="entry name" value="HNH_nuc"/>
</dbReference>
<proteinExistence type="predicted"/>
<comment type="caution">
    <text evidence="2">The sequence shown here is derived from an EMBL/GenBank/DDBJ whole genome shotgun (WGS) entry which is preliminary data.</text>
</comment>
<dbReference type="GO" id="GO:0004519">
    <property type="term" value="F:endonuclease activity"/>
    <property type="evidence" value="ECO:0007669"/>
    <property type="project" value="UniProtKB-KW"/>
</dbReference>
<dbReference type="GO" id="GO:0008270">
    <property type="term" value="F:zinc ion binding"/>
    <property type="evidence" value="ECO:0007669"/>
    <property type="project" value="InterPro"/>
</dbReference>
<keyword evidence="2" id="KW-0378">Hydrolase</keyword>
<dbReference type="Pfam" id="PF26348">
    <property type="entry name" value="SRA_ScoMcrA"/>
    <property type="match status" value="1"/>
</dbReference>
<name>A0A6I3SG38_HELMO</name>
<dbReference type="GO" id="GO:0003676">
    <property type="term" value="F:nucleic acid binding"/>
    <property type="evidence" value="ECO:0007669"/>
    <property type="project" value="InterPro"/>
</dbReference>
<dbReference type="Pfam" id="PF01844">
    <property type="entry name" value="HNH"/>
    <property type="match status" value="1"/>
</dbReference>
<protein>
    <submittedName>
        <fullName evidence="2">HNH endonuclease</fullName>
    </submittedName>
</protein>
<dbReference type="Gene3D" id="1.10.30.50">
    <property type="match status" value="1"/>
</dbReference>
<dbReference type="CDD" id="cd00085">
    <property type="entry name" value="HNHc"/>
    <property type="match status" value="1"/>
</dbReference>
<evidence type="ECO:0000259" key="1">
    <source>
        <dbReference type="SMART" id="SM00507"/>
    </source>
</evidence>
<organism evidence="2 3">
    <name type="scientific">Heliobacterium mobile</name>
    <name type="common">Heliobacillus mobilis</name>
    <dbReference type="NCBI Taxonomy" id="28064"/>
    <lineage>
        <taxon>Bacteria</taxon>
        <taxon>Bacillati</taxon>
        <taxon>Bacillota</taxon>
        <taxon>Clostridia</taxon>
        <taxon>Eubacteriales</taxon>
        <taxon>Heliobacteriaceae</taxon>
        <taxon>Heliobacterium</taxon>
    </lineage>
</organism>
<keyword evidence="2" id="KW-0540">Nuclease</keyword>
<reference evidence="2 3" key="1">
    <citation type="submission" date="2019-11" db="EMBL/GenBank/DDBJ databases">
        <title>Whole-genome sequence of a the green, strictly anaerobic photosynthetic bacterium Heliobacillus mobilis DSM 6151.</title>
        <authorList>
            <person name="Kyndt J.A."/>
            <person name="Meyer T.E."/>
        </authorList>
    </citation>
    <scope>NUCLEOTIDE SEQUENCE [LARGE SCALE GENOMIC DNA]</scope>
    <source>
        <strain evidence="2 3">DSM 6151</strain>
    </source>
</reference>
<keyword evidence="3" id="KW-1185">Reference proteome</keyword>
<dbReference type="AlphaFoldDB" id="A0A6I3SG38"/>
<dbReference type="EMBL" id="WNKU01000001">
    <property type="protein sequence ID" value="MTV47714.1"/>
    <property type="molecule type" value="Genomic_DNA"/>
</dbReference>
<dbReference type="Proteomes" id="UP000430670">
    <property type="component" value="Unassembled WGS sequence"/>
</dbReference>
<keyword evidence="2" id="KW-0255">Endonuclease</keyword>
<accession>A0A6I3SG38</accession>
<feature type="domain" description="HNH nuclease" evidence="1">
    <location>
        <begin position="165"/>
        <end position="224"/>
    </location>
</feature>